<accession>A0AAU0MYM7</accession>
<proteinExistence type="predicted"/>
<dbReference type="Gene3D" id="1.25.40.10">
    <property type="entry name" value="Tetratricopeptide repeat domain"/>
    <property type="match status" value="1"/>
</dbReference>
<organism evidence="1 2">
    <name type="scientific">Microbulbifer pacificus</name>
    <dbReference type="NCBI Taxonomy" id="407164"/>
    <lineage>
        <taxon>Bacteria</taxon>
        <taxon>Pseudomonadati</taxon>
        <taxon>Pseudomonadota</taxon>
        <taxon>Gammaproteobacteria</taxon>
        <taxon>Cellvibrionales</taxon>
        <taxon>Microbulbiferaceae</taxon>
        <taxon>Microbulbifer</taxon>
    </lineage>
</organism>
<dbReference type="KEGG" id="mpaf:R5R33_14480"/>
<name>A0AAU0MYM7_9GAMM</name>
<protein>
    <recommendedName>
        <fullName evidence="3">Beta-lactamase</fullName>
    </recommendedName>
</protein>
<dbReference type="EMBL" id="CP137555">
    <property type="protein sequence ID" value="WOX04934.1"/>
    <property type="molecule type" value="Genomic_DNA"/>
</dbReference>
<evidence type="ECO:0000313" key="1">
    <source>
        <dbReference type="EMBL" id="WOX04934.1"/>
    </source>
</evidence>
<dbReference type="SUPFAM" id="SSF81901">
    <property type="entry name" value="HCP-like"/>
    <property type="match status" value="1"/>
</dbReference>
<evidence type="ECO:0000313" key="2">
    <source>
        <dbReference type="Proteomes" id="UP001302477"/>
    </source>
</evidence>
<dbReference type="Proteomes" id="UP001302477">
    <property type="component" value="Chromosome"/>
</dbReference>
<reference evidence="1 2" key="1">
    <citation type="submission" date="2023-10" db="EMBL/GenBank/DDBJ databases">
        <title>Description of Microbulbifer bruguierae sp. nov., isolated from the sediments of mangrove plant Bruguiera sexangula and comparative genomic analyses of the genus Microbulbifer.</title>
        <authorList>
            <person name="Long M."/>
        </authorList>
    </citation>
    <scope>NUCLEOTIDE SEQUENCE [LARGE SCALE GENOMIC DNA]</scope>
    <source>
        <strain evidence="1 2">SPO729</strain>
    </source>
</reference>
<keyword evidence="2" id="KW-1185">Reference proteome</keyword>
<dbReference type="InterPro" id="IPR011990">
    <property type="entry name" value="TPR-like_helical_dom_sf"/>
</dbReference>
<dbReference type="AlphaFoldDB" id="A0AAU0MYM7"/>
<gene>
    <name evidence="1" type="ORF">R5R33_14480</name>
</gene>
<dbReference type="RefSeq" id="WP_318953409.1">
    <property type="nucleotide sequence ID" value="NZ_CP137555.1"/>
</dbReference>
<evidence type="ECO:0008006" key="3">
    <source>
        <dbReference type="Google" id="ProtNLM"/>
    </source>
</evidence>
<sequence>MRSILPIFIFLFGNVVFANGSDKEILQNLSLNEEMGRLKDICPSELYSKTDFVFKDRISYCRERKGDCLSKCEGGDPNFCFGLGNVLQEGGILELYPELLYAKACKEGLVIACTNRAAGLMRFEAESKQNCYSSTFKLTCSKDDAWGCAMYGLVLHEGKGFKKNDTLALEVLDSACKFDVESQACQYAQQLKSKIAESRNAVVEK</sequence>